<evidence type="ECO:0000256" key="7">
    <source>
        <dbReference type="RuleBase" id="RU000461"/>
    </source>
</evidence>
<reference evidence="8 9" key="1">
    <citation type="submission" date="2019-06" db="EMBL/GenBank/DDBJ databases">
        <title>Sequencing the genomes of 1000 actinobacteria strains.</title>
        <authorList>
            <person name="Klenk H.-P."/>
        </authorList>
    </citation>
    <scope>NUCLEOTIDE SEQUENCE [LARGE SCALE GENOMIC DNA]</scope>
    <source>
        <strain evidence="8 9">DSM 41649</strain>
    </source>
</reference>
<protein>
    <submittedName>
        <fullName evidence="8">Cytochrome P450</fullName>
    </submittedName>
</protein>
<keyword evidence="3 7" id="KW-0479">Metal-binding</keyword>
<dbReference type="InterPro" id="IPR036396">
    <property type="entry name" value="Cyt_P450_sf"/>
</dbReference>
<evidence type="ECO:0000313" key="8">
    <source>
        <dbReference type="EMBL" id="TWE21782.1"/>
    </source>
</evidence>
<dbReference type="FunFam" id="1.10.630.10:FF:000018">
    <property type="entry name" value="Cytochrome P450 monooxygenase"/>
    <property type="match status" value="1"/>
</dbReference>
<dbReference type="PRINTS" id="PR00385">
    <property type="entry name" value="P450"/>
</dbReference>
<accession>A0A561F1T5</accession>
<dbReference type="GO" id="GO:0004497">
    <property type="term" value="F:monooxygenase activity"/>
    <property type="evidence" value="ECO:0007669"/>
    <property type="project" value="UniProtKB-KW"/>
</dbReference>
<dbReference type="PANTHER" id="PTHR46696:SF1">
    <property type="entry name" value="CYTOCHROME P450 YJIB-RELATED"/>
    <property type="match status" value="1"/>
</dbReference>
<dbReference type="PROSITE" id="PS00086">
    <property type="entry name" value="CYTOCHROME_P450"/>
    <property type="match status" value="1"/>
</dbReference>
<keyword evidence="6 7" id="KW-0503">Monooxygenase</keyword>
<keyword evidence="4 7" id="KW-0560">Oxidoreductase</keyword>
<dbReference type="InterPro" id="IPR017972">
    <property type="entry name" value="Cyt_P450_CS"/>
</dbReference>
<keyword evidence="9" id="KW-1185">Reference proteome</keyword>
<evidence type="ECO:0000256" key="4">
    <source>
        <dbReference type="ARBA" id="ARBA00023002"/>
    </source>
</evidence>
<proteinExistence type="inferred from homology"/>
<keyword evidence="2 7" id="KW-0349">Heme</keyword>
<dbReference type="SUPFAM" id="SSF48264">
    <property type="entry name" value="Cytochrome P450"/>
    <property type="match status" value="1"/>
</dbReference>
<comment type="similarity">
    <text evidence="1 7">Belongs to the cytochrome P450 family.</text>
</comment>
<dbReference type="InterPro" id="IPR002397">
    <property type="entry name" value="Cyt_P450_B"/>
</dbReference>
<dbReference type="RefSeq" id="WP_145796909.1">
    <property type="nucleotide sequence ID" value="NZ_BAAABR010000078.1"/>
</dbReference>
<dbReference type="AlphaFoldDB" id="A0A561F1T5"/>
<evidence type="ECO:0000256" key="3">
    <source>
        <dbReference type="ARBA" id="ARBA00022723"/>
    </source>
</evidence>
<dbReference type="PANTHER" id="PTHR46696">
    <property type="entry name" value="P450, PUTATIVE (EUROFUNG)-RELATED"/>
    <property type="match status" value="1"/>
</dbReference>
<dbReference type="EMBL" id="VIVR01000001">
    <property type="protein sequence ID" value="TWE21782.1"/>
    <property type="molecule type" value="Genomic_DNA"/>
</dbReference>
<sequence>MDSQRCPYRLDTTAGDIHGEAALLRAEGPAALVELPGGIRAWSVTDPGLIKRLLTDPRVSKDAHKHWPAYLDGEVAEDWPLRIWIDVRNALTAHGSEHTRLRRLLGTAFSARRVRILTPAIEQITADLIDQLAATEGDGPVDLHARFTWVLPLMVVNTLLGVPESMHDAFRSTVGSLFDTDATAEQAVANGQAVYQLLTELVAAKRKDLGDDVTSALIEAHDDETGTSLSEQELLDSILLLIGAGHETTVNLLDHAVVNMVDHPEQLALVRDGKATWADVIEETLRHQAPVANIIPRFATEDLHDAQTGVTLRQGELIVINFSAAGRDPGLHGETAGQFDITRATRRDHLSFGHGTHFCLGAELARLEARIALTALFDRFPALALAVPSEQLRPLESFISNGRQELPVVLSS</sequence>
<dbReference type="Pfam" id="PF00067">
    <property type="entry name" value="p450"/>
    <property type="match status" value="2"/>
</dbReference>
<dbReference type="OrthoDB" id="5500002at2"/>
<dbReference type="InterPro" id="IPR001128">
    <property type="entry name" value="Cyt_P450"/>
</dbReference>
<dbReference type="GO" id="GO:0020037">
    <property type="term" value="F:heme binding"/>
    <property type="evidence" value="ECO:0007669"/>
    <property type="project" value="InterPro"/>
</dbReference>
<gene>
    <name evidence="8" type="ORF">FB465_7002</name>
</gene>
<dbReference type="PRINTS" id="PR00359">
    <property type="entry name" value="BP450"/>
</dbReference>
<evidence type="ECO:0000256" key="6">
    <source>
        <dbReference type="ARBA" id="ARBA00023033"/>
    </source>
</evidence>
<keyword evidence="5 7" id="KW-0408">Iron</keyword>
<dbReference type="GO" id="GO:0005506">
    <property type="term" value="F:iron ion binding"/>
    <property type="evidence" value="ECO:0007669"/>
    <property type="project" value="InterPro"/>
</dbReference>
<dbReference type="Proteomes" id="UP000318416">
    <property type="component" value="Unassembled WGS sequence"/>
</dbReference>
<name>A0A561F1T5_9ACTN</name>
<evidence type="ECO:0000256" key="1">
    <source>
        <dbReference type="ARBA" id="ARBA00010617"/>
    </source>
</evidence>
<organism evidence="8 9">
    <name type="scientific">Kitasatospora atroaurantiaca</name>
    <dbReference type="NCBI Taxonomy" id="285545"/>
    <lineage>
        <taxon>Bacteria</taxon>
        <taxon>Bacillati</taxon>
        <taxon>Actinomycetota</taxon>
        <taxon>Actinomycetes</taxon>
        <taxon>Kitasatosporales</taxon>
        <taxon>Streptomycetaceae</taxon>
        <taxon>Kitasatospora</taxon>
    </lineage>
</organism>
<evidence type="ECO:0000256" key="5">
    <source>
        <dbReference type="ARBA" id="ARBA00023004"/>
    </source>
</evidence>
<comment type="caution">
    <text evidence="8">The sequence shown here is derived from an EMBL/GenBank/DDBJ whole genome shotgun (WGS) entry which is preliminary data.</text>
</comment>
<dbReference type="CDD" id="cd11029">
    <property type="entry name" value="CYP107-like"/>
    <property type="match status" value="1"/>
</dbReference>
<evidence type="ECO:0000256" key="2">
    <source>
        <dbReference type="ARBA" id="ARBA00022617"/>
    </source>
</evidence>
<evidence type="ECO:0000313" key="9">
    <source>
        <dbReference type="Proteomes" id="UP000318416"/>
    </source>
</evidence>
<dbReference type="Gene3D" id="1.10.630.10">
    <property type="entry name" value="Cytochrome P450"/>
    <property type="match status" value="1"/>
</dbReference>
<dbReference type="GO" id="GO:0016705">
    <property type="term" value="F:oxidoreductase activity, acting on paired donors, with incorporation or reduction of molecular oxygen"/>
    <property type="evidence" value="ECO:0007669"/>
    <property type="project" value="InterPro"/>
</dbReference>